<comment type="subcellular location">
    <subcellularLocation>
        <location evidence="2">Secreted</location>
    </subcellularLocation>
</comment>
<keyword evidence="7" id="KW-1185">Reference proteome</keyword>
<protein>
    <submittedName>
        <fullName evidence="6">Beta-lactamase, putative</fullName>
    </submittedName>
</protein>
<dbReference type="SUPFAM" id="SSF51120">
    <property type="entry name" value="beta-Roll"/>
    <property type="match status" value="4"/>
</dbReference>
<dbReference type="PROSITE" id="PS00330">
    <property type="entry name" value="HEMOLYSIN_CALCIUM"/>
    <property type="match status" value="1"/>
</dbReference>
<dbReference type="Pfam" id="PF00353">
    <property type="entry name" value="HemolysinCabind"/>
    <property type="match status" value="4"/>
</dbReference>
<reference evidence="6 7" key="1">
    <citation type="journal article" date="2011" name="J. Bacteriol.">
        <title>Complete genome sequence of the industrial strain Ketogulonicigenium vulgare WSH-001.</title>
        <authorList>
            <person name="Liu L."/>
            <person name="Li Y."/>
            <person name="Zhang J."/>
            <person name="Zhou Z."/>
            <person name="Liu J."/>
            <person name="Li X."/>
            <person name="Zhou J."/>
            <person name="Du G."/>
            <person name="Wang L."/>
            <person name="Chen J."/>
        </authorList>
    </citation>
    <scope>NUCLEOTIDE SEQUENCE [LARGE SCALE GENOMIC DNA]</scope>
    <source>
        <strain evidence="6 7">WSH-001</strain>
    </source>
</reference>
<dbReference type="AlphaFoldDB" id="F9Y4W9"/>
<name>F9Y4W9_KETVW</name>
<evidence type="ECO:0000256" key="3">
    <source>
        <dbReference type="ARBA" id="ARBA00022525"/>
    </source>
</evidence>
<organism evidence="6 7">
    <name type="scientific">Ketogulonicigenium vulgare (strain WSH-001)</name>
    <dbReference type="NCBI Taxonomy" id="759362"/>
    <lineage>
        <taxon>Bacteria</taxon>
        <taxon>Pseudomonadati</taxon>
        <taxon>Pseudomonadota</taxon>
        <taxon>Alphaproteobacteria</taxon>
        <taxon>Rhodobacterales</taxon>
        <taxon>Roseobacteraceae</taxon>
        <taxon>Ketogulonicigenium</taxon>
    </lineage>
</organism>
<keyword evidence="4" id="KW-0677">Repeat</keyword>
<dbReference type="KEGG" id="kvl:KVU_2014"/>
<dbReference type="PANTHER" id="PTHR38340">
    <property type="entry name" value="S-LAYER PROTEIN"/>
    <property type="match status" value="1"/>
</dbReference>
<dbReference type="Proteomes" id="UP000000692">
    <property type="component" value="Chromosome"/>
</dbReference>
<dbReference type="Gene3D" id="2.150.10.10">
    <property type="entry name" value="Serralysin-like metalloprotease, C-terminal"/>
    <property type="match status" value="4"/>
</dbReference>
<accession>F9Y4W9</accession>
<evidence type="ECO:0000256" key="2">
    <source>
        <dbReference type="ARBA" id="ARBA00004613"/>
    </source>
</evidence>
<evidence type="ECO:0000259" key="5">
    <source>
        <dbReference type="Pfam" id="PF08548"/>
    </source>
</evidence>
<proteinExistence type="predicted"/>
<dbReference type="eggNOG" id="COG2931">
    <property type="taxonomic scope" value="Bacteria"/>
</dbReference>
<dbReference type="PRINTS" id="PR00313">
    <property type="entry name" value="CABNDNGRPT"/>
</dbReference>
<dbReference type="InterPro" id="IPR001343">
    <property type="entry name" value="Hemolysn_Ca-bd"/>
</dbReference>
<dbReference type="GO" id="GO:0005509">
    <property type="term" value="F:calcium ion binding"/>
    <property type="evidence" value="ECO:0007669"/>
    <property type="project" value="InterPro"/>
</dbReference>
<dbReference type="RefSeq" id="WP_013385226.1">
    <property type="nucleotide sequence ID" value="NC_017384.1"/>
</dbReference>
<dbReference type="InterPro" id="IPR050557">
    <property type="entry name" value="RTX_toxin/Mannuronan_C5-epim"/>
</dbReference>
<dbReference type="GO" id="GO:0005615">
    <property type="term" value="C:extracellular space"/>
    <property type="evidence" value="ECO:0007669"/>
    <property type="project" value="InterPro"/>
</dbReference>
<dbReference type="Pfam" id="PF08548">
    <property type="entry name" value="Peptidase_M10_C"/>
    <property type="match status" value="2"/>
</dbReference>
<dbReference type="InterPro" id="IPR018511">
    <property type="entry name" value="Hemolysin-typ_Ca-bd_CS"/>
</dbReference>
<dbReference type="HOGENOM" id="CLU_312339_0_0_5"/>
<evidence type="ECO:0000313" key="7">
    <source>
        <dbReference type="Proteomes" id="UP000000692"/>
    </source>
</evidence>
<sequence length="939" mass="96284">MPLPQFIARTPILSSPDGPPALTVGSLVALNGFIYSTGAHDGALTRWSIGADGALEVGQTGTSGDAARLLGGTMAAGVALPIVLTGGTLSIGAHLVSPLVAVAAMTAVSAPLADGQALYFAAAGGGVLQITLNAAGLPIGQSLTRDTDEIFAGDLQTLHSFTSDGTAYLAGASSQDTGLSLWRIQSDGSLVEASSIGPDTGLWIAAPTAIETLVVAGETYLLVGAAGSSSISVLHLDAGGGLTLTDHVLDDRNSRFDTLQAMTAVTHQGQSYVIAGGGDDGFTIFQLLPGGRLIARAHVPDTIEAGLQNITAITASSGADDITFHIASGVEGGISTFRWAPDGTTTTNGRAGGLGDDVIVDPGGARAFTGGAGADLFVIAAGRQVKSITDFTLGEDRIDLSKWGMIRSLDQLTLTTTETGFQVSYGNFNLTVHSANGQPIDIANLSITDLINLTHIPPTLPKTNVAVPSAASEDMLIGTGGHDVLQAGDGGVTVYALEGNDIVIGGAGNDILIGGLGNDHLEGVAGNNYIFGGPGNNMIIGGTGNDILVGGAGSNTIIAGGGNNIIYDGAGPDRMVSGPGANLFVLMRDSQPDVIEGFQLGKDRIDLSSWGASGIAALNISQTASGAIIRFGAELLEIFTADQKPLDLAALNYDDLFATALPAPLPPVQATRGQNFGGTSASDSLAGTQFNDTLRGYGGNDVLFGWDGDDTLYGNAGNDWLIGGRGADTMYGGVGDDNYHVDDPGDMVIENPDQGNDTVYAEITYTLPANVENLRLLGDANLNGYGNELDNLLVGNYGDNYLEGGAGNDWLAAKAGSNILYGGPGRDWLVGGTGPDIFLYKDIADSPPGQSTRDLINNFTRGQDRIDLSAIDADQLADGHQSFTFIGANAFSGMAGELRYATWNQGWLIIEADVTGDGSADMQIFVNLLNEIGAEDFIL</sequence>
<evidence type="ECO:0000313" key="6">
    <source>
        <dbReference type="EMBL" id="AEM41853.1"/>
    </source>
</evidence>
<dbReference type="EMBL" id="CP002018">
    <property type="protein sequence ID" value="AEM41853.1"/>
    <property type="molecule type" value="Genomic_DNA"/>
</dbReference>
<dbReference type="OrthoDB" id="9342475at2"/>
<feature type="domain" description="Peptidase M10 serralysin C-terminal" evidence="5">
    <location>
        <begin position="350"/>
        <end position="406"/>
    </location>
</feature>
<gene>
    <name evidence="6" type="ordered locus">KVU_2014</name>
</gene>
<dbReference type="InterPro" id="IPR011049">
    <property type="entry name" value="Serralysin-like_metalloprot_C"/>
</dbReference>
<evidence type="ECO:0000256" key="1">
    <source>
        <dbReference type="ARBA" id="ARBA00001913"/>
    </source>
</evidence>
<keyword evidence="3" id="KW-0964">Secreted</keyword>
<evidence type="ECO:0000256" key="4">
    <source>
        <dbReference type="ARBA" id="ARBA00022737"/>
    </source>
</evidence>
<dbReference type="PANTHER" id="PTHR38340:SF1">
    <property type="entry name" value="S-LAYER PROTEIN"/>
    <property type="match status" value="1"/>
</dbReference>
<comment type="cofactor">
    <cofactor evidence="1">
        <name>Ca(2+)</name>
        <dbReference type="ChEBI" id="CHEBI:29108"/>
    </cofactor>
</comment>
<dbReference type="InterPro" id="IPR013858">
    <property type="entry name" value="Peptidase_M10B_C"/>
</dbReference>
<feature type="domain" description="Peptidase M10 serralysin C-terminal" evidence="5">
    <location>
        <begin position="807"/>
        <end position="938"/>
    </location>
</feature>